<accession>A0A8J3C3X6</accession>
<keyword evidence="2" id="KW-1185">Reference proteome</keyword>
<proteinExistence type="predicted"/>
<evidence type="ECO:0000313" key="1">
    <source>
        <dbReference type="EMBL" id="GGL04593.1"/>
    </source>
</evidence>
<name>A0A8J3C3X6_9ACTN</name>
<sequence length="109" mass="11715">MRIVRLDLPSEILTEASLPSAGVRDLQGALVIALQGVNLAASMVTLTTLKQYAPALAAAIRGWRLRQHTSRPIILTAKGEGVDLTIELPPNVGTQRILEQLAVLLDQPD</sequence>
<comment type="caution">
    <text evidence="1">The sequence shown here is derived from an EMBL/GenBank/DDBJ whole genome shotgun (WGS) entry which is preliminary data.</text>
</comment>
<gene>
    <name evidence="1" type="ORF">GCM10012284_43950</name>
</gene>
<dbReference type="EMBL" id="BMMX01000023">
    <property type="protein sequence ID" value="GGL04593.1"/>
    <property type="molecule type" value="Genomic_DNA"/>
</dbReference>
<evidence type="ECO:0000313" key="2">
    <source>
        <dbReference type="Proteomes" id="UP000656042"/>
    </source>
</evidence>
<reference evidence="1" key="2">
    <citation type="submission" date="2020-09" db="EMBL/GenBank/DDBJ databases">
        <authorList>
            <person name="Sun Q."/>
            <person name="Zhou Y."/>
        </authorList>
    </citation>
    <scope>NUCLEOTIDE SEQUENCE</scope>
    <source>
        <strain evidence="1">CGMCC 4.7299</strain>
    </source>
</reference>
<protein>
    <submittedName>
        <fullName evidence="1">Uncharacterized protein</fullName>
    </submittedName>
</protein>
<organism evidence="1 2">
    <name type="scientific">Mangrovihabitans endophyticus</name>
    <dbReference type="NCBI Taxonomy" id="1751298"/>
    <lineage>
        <taxon>Bacteria</taxon>
        <taxon>Bacillati</taxon>
        <taxon>Actinomycetota</taxon>
        <taxon>Actinomycetes</taxon>
        <taxon>Micromonosporales</taxon>
        <taxon>Micromonosporaceae</taxon>
        <taxon>Mangrovihabitans</taxon>
    </lineage>
</organism>
<dbReference type="Proteomes" id="UP000656042">
    <property type="component" value="Unassembled WGS sequence"/>
</dbReference>
<reference evidence="1" key="1">
    <citation type="journal article" date="2014" name="Int. J. Syst. Evol. Microbiol.">
        <title>Complete genome sequence of Corynebacterium casei LMG S-19264T (=DSM 44701T), isolated from a smear-ripened cheese.</title>
        <authorList>
            <consortium name="US DOE Joint Genome Institute (JGI-PGF)"/>
            <person name="Walter F."/>
            <person name="Albersmeier A."/>
            <person name="Kalinowski J."/>
            <person name="Ruckert C."/>
        </authorList>
    </citation>
    <scope>NUCLEOTIDE SEQUENCE</scope>
    <source>
        <strain evidence="1">CGMCC 4.7299</strain>
    </source>
</reference>
<dbReference type="AlphaFoldDB" id="A0A8J3C3X6"/>